<proteinExistence type="predicted"/>
<accession>A0A5C8NY93</accession>
<dbReference type="Proteomes" id="UP000321548">
    <property type="component" value="Unassembled WGS sequence"/>
</dbReference>
<keyword evidence="3" id="KW-1185">Reference proteome</keyword>
<evidence type="ECO:0000313" key="2">
    <source>
        <dbReference type="EMBL" id="TXL66298.1"/>
    </source>
</evidence>
<dbReference type="EMBL" id="VDUY01000003">
    <property type="protein sequence ID" value="TXL66298.1"/>
    <property type="molecule type" value="Genomic_DNA"/>
</dbReference>
<evidence type="ECO:0000313" key="3">
    <source>
        <dbReference type="Proteomes" id="UP000321548"/>
    </source>
</evidence>
<sequence length="226" mass="24993">MTIFLRSFRVRLRGVAGFGLLAMAVLLAGCATPIASDLTVFHEWPAQAPRTYRFAATETQLDSLEHATYRQQMRAELARIGFTEAAQAPRFELRFETAVRPRHERRLEYTQPYYVQPWFWWGTWGHHGGVSIAAPFPGYGGYAVERDIAWYEYRLSANFRDLAAGGRKVYEATAVTSGGAPSIAGAMPYLARSLFADFPGLSGVTRRVEVPREAVGSPADGAGAAR</sequence>
<evidence type="ECO:0000259" key="1">
    <source>
        <dbReference type="Pfam" id="PF13590"/>
    </source>
</evidence>
<dbReference type="PROSITE" id="PS51257">
    <property type="entry name" value="PROKAR_LIPOPROTEIN"/>
    <property type="match status" value="1"/>
</dbReference>
<dbReference type="RefSeq" id="WP_147704209.1">
    <property type="nucleotide sequence ID" value="NZ_VDUY01000003.1"/>
</dbReference>
<gene>
    <name evidence="2" type="ORF">FHP08_09530</name>
</gene>
<protein>
    <submittedName>
        <fullName evidence="2">DUF4136 domain-containing protein</fullName>
    </submittedName>
</protein>
<dbReference type="InterPro" id="IPR025411">
    <property type="entry name" value="DUF4136"/>
</dbReference>
<reference evidence="2 3" key="1">
    <citation type="submission" date="2019-06" db="EMBL/GenBank/DDBJ databases">
        <title>Quisquiliibacterium sp. nov., isolated from a maize field.</title>
        <authorList>
            <person name="Lin S.-Y."/>
            <person name="Tsai C.-F."/>
            <person name="Young C.-C."/>
        </authorList>
    </citation>
    <scope>NUCLEOTIDE SEQUENCE [LARGE SCALE GENOMIC DNA]</scope>
    <source>
        <strain evidence="2 3">CC-CFT501</strain>
    </source>
</reference>
<dbReference type="OrthoDB" id="8940851at2"/>
<organism evidence="2 3">
    <name type="scientific">Zeimonas arvi</name>
    <dbReference type="NCBI Taxonomy" id="2498847"/>
    <lineage>
        <taxon>Bacteria</taxon>
        <taxon>Pseudomonadati</taxon>
        <taxon>Pseudomonadota</taxon>
        <taxon>Betaproteobacteria</taxon>
        <taxon>Burkholderiales</taxon>
        <taxon>Burkholderiaceae</taxon>
        <taxon>Zeimonas</taxon>
    </lineage>
</organism>
<comment type="caution">
    <text evidence="2">The sequence shown here is derived from an EMBL/GenBank/DDBJ whole genome shotgun (WGS) entry which is preliminary data.</text>
</comment>
<feature type="domain" description="DUF4136" evidence="1">
    <location>
        <begin position="48"/>
        <end position="200"/>
    </location>
</feature>
<dbReference type="AlphaFoldDB" id="A0A5C8NY93"/>
<name>A0A5C8NY93_9BURK</name>
<dbReference type="Pfam" id="PF13590">
    <property type="entry name" value="DUF4136"/>
    <property type="match status" value="1"/>
</dbReference>